<dbReference type="EMBL" id="JARPOI010000003">
    <property type="protein sequence ID" value="KAJ9185597.1"/>
    <property type="molecule type" value="Genomic_DNA"/>
</dbReference>
<dbReference type="Proteomes" id="UP001174677">
    <property type="component" value="Chromosome 3"/>
</dbReference>
<evidence type="ECO:0000256" key="3">
    <source>
        <dbReference type="ARBA" id="ARBA00022525"/>
    </source>
</evidence>
<feature type="chain" id="PRO_5046264016" evidence="7">
    <location>
        <begin position="24"/>
        <end position="77"/>
    </location>
</feature>
<evidence type="ECO:0000256" key="2">
    <source>
        <dbReference type="ARBA" id="ARBA00005416"/>
    </source>
</evidence>
<evidence type="ECO:0000313" key="8">
    <source>
        <dbReference type="EMBL" id="KAJ9185597.1"/>
    </source>
</evidence>
<evidence type="ECO:0000256" key="7">
    <source>
        <dbReference type="SAM" id="SignalP"/>
    </source>
</evidence>
<comment type="similarity">
    <text evidence="2">Belongs to the CLV3/ESR signal peptide family.</text>
</comment>
<keyword evidence="4 7" id="KW-0732">Signal</keyword>
<dbReference type="InterPro" id="IPR039616">
    <property type="entry name" value="CLE1-4"/>
</dbReference>
<evidence type="ECO:0000256" key="4">
    <source>
        <dbReference type="ARBA" id="ARBA00022729"/>
    </source>
</evidence>
<dbReference type="PANTHER" id="PTHR33869">
    <property type="entry name" value="CLAVATA3/ESR (CLE)-RELATED PROTEIN 3"/>
    <property type="match status" value="1"/>
</dbReference>
<feature type="signal peptide" evidence="7">
    <location>
        <begin position="1"/>
        <end position="23"/>
    </location>
</feature>
<comment type="subcellular location">
    <subcellularLocation>
        <location evidence="1">Secreted</location>
        <location evidence="1">Extracellular space</location>
    </subcellularLocation>
</comment>
<reference evidence="8" key="1">
    <citation type="journal article" date="2023" name="Plant Biotechnol. J.">
        <title>Chromosome-level wild Hevea brasiliensis genome provides new tools for genomic-assisted breeding and valuable loci to elevate rubber yield.</title>
        <authorList>
            <person name="Cheng H."/>
            <person name="Song X."/>
            <person name="Hu Y."/>
            <person name="Wu T."/>
            <person name="Yang Q."/>
            <person name="An Z."/>
            <person name="Feng S."/>
            <person name="Deng Z."/>
            <person name="Wu W."/>
            <person name="Zeng X."/>
            <person name="Tu M."/>
            <person name="Wang X."/>
            <person name="Huang H."/>
        </authorList>
    </citation>
    <scope>NUCLEOTIDE SEQUENCE</scope>
    <source>
        <strain evidence="8">MT/VB/25A 57/8</strain>
    </source>
</reference>
<accession>A0ABQ9MZ90</accession>
<keyword evidence="3" id="KW-0964">Secreted</keyword>
<keyword evidence="6" id="KW-0379">Hydroxylation</keyword>
<sequence>MANNLRVLLCLVLVLLSFSRLETLPIHHFPRQRRITARSLIESAKEVLNESIKRREMLGGFNESVRRSPGGPDPQHH</sequence>
<keyword evidence="5" id="KW-0325">Glycoprotein</keyword>
<name>A0ABQ9MZ90_HEVBR</name>
<evidence type="ECO:0000313" key="9">
    <source>
        <dbReference type="Proteomes" id="UP001174677"/>
    </source>
</evidence>
<evidence type="ECO:0000256" key="5">
    <source>
        <dbReference type="ARBA" id="ARBA00023180"/>
    </source>
</evidence>
<protein>
    <submittedName>
        <fullName evidence="8">Uncharacterized protein</fullName>
    </submittedName>
</protein>
<gene>
    <name evidence="8" type="ORF">P3X46_005209</name>
</gene>
<evidence type="ECO:0000256" key="6">
    <source>
        <dbReference type="ARBA" id="ARBA00023278"/>
    </source>
</evidence>
<keyword evidence="9" id="KW-1185">Reference proteome</keyword>
<organism evidence="8 9">
    <name type="scientific">Hevea brasiliensis</name>
    <name type="common">Para rubber tree</name>
    <name type="synonym">Siphonia brasiliensis</name>
    <dbReference type="NCBI Taxonomy" id="3981"/>
    <lineage>
        <taxon>Eukaryota</taxon>
        <taxon>Viridiplantae</taxon>
        <taxon>Streptophyta</taxon>
        <taxon>Embryophyta</taxon>
        <taxon>Tracheophyta</taxon>
        <taxon>Spermatophyta</taxon>
        <taxon>Magnoliopsida</taxon>
        <taxon>eudicotyledons</taxon>
        <taxon>Gunneridae</taxon>
        <taxon>Pentapetalae</taxon>
        <taxon>rosids</taxon>
        <taxon>fabids</taxon>
        <taxon>Malpighiales</taxon>
        <taxon>Euphorbiaceae</taxon>
        <taxon>Crotonoideae</taxon>
        <taxon>Micrandreae</taxon>
        <taxon>Hevea</taxon>
    </lineage>
</organism>
<dbReference type="PANTHER" id="PTHR33869:SF24">
    <property type="entry name" value="CLAVATA3_ESR (CLE)-RELATED PROTEIN 33"/>
    <property type="match status" value="1"/>
</dbReference>
<evidence type="ECO:0000256" key="1">
    <source>
        <dbReference type="ARBA" id="ARBA00004239"/>
    </source>
</evidence>
<proteinExistence type="inferred from homology"/>
<comment type="caution">
    <text evidence="8">The sequence shown here is derived from an EMBL/GenBank/DDBJ whole genome shotgun (WGS) entry which is preliminary data.</text>
</comment>